<reference evidence="2" key="1">
    <citation type="journal article" date="2019" name="Int. J. Syst. Evol. Microbiol.">
        <title>The Global Catalogue of Microorganisms (GCM) 10K type strain sequencing project: providing services to taxonomists for standard genome sequencing and annotation.</title>
        <authorList>
            <consortium name="The Broad Institute Genomics Platform"/>
            <consortium name="The Broad Institute Genome Sequencing Center for Infectious Disease"/>
            <person name="Wu L."/>
            <person name="Ma J."/>
        </authorList>
    </citation>
    <scope>NUCLEOTIDE SEQUENCE [LARGE SCALE GENOMIC DNA]</scope>
    <source>
        <strain evidence="2">CCUG 53915</strain>
    </source>
</reference>
<name>A0ABW3U329_9BACL</name>
<protein>
    <submittedName>
        <fullName evidence="1">Uncharacterized protein</fullName>
    </submittedName>
</protein>
<evidence type="ECO:0000313" key="2">
    <source>
        <dbReference type="Proteomes" id="UP001597231"/>
    </source>
</evidence>
<evidence type="ECO:0000313" key="1">
    <source>
        <dbReference type="EMBL" id="MFD1206649.1"/>
    </source>
</evidence>
<accession>A0ABW3U329</accession>
<keyword evidence="2" id="KW-1185">Reference proteome</keyword>
<gene>
    <name evidence="1" type="ORF">ACFQ38_16250</name>
</gene>
<dbReference type="EMBL" id="JBHTLT010000127">
    <property type="protein sequence ID" value="MFD1206649.1"/>
    <property type="molecule type" value="Genomic_DNA"/>
</dbReference>
<proteinExistence type="predicted"/>
<organism evidence="1 2">
    <name type="scientific">Sporosarcina contaminans</name>
    <dbReference type="NCBI Taxonomy" id="633403"/>
    <lineage>
        <taxon>Bacteria</taxon>
        <taxon>Bacillati</taxon>
        <taxon>Bacillota</taxon>
        <taxon>Bacilli</taxon>
        <taxon>Bacillales</taxon>
        <taxon>Caryophanaceae</taxon>
        <taxon>Sporosarcina</taxon>
    </lineage>
</organism>
<dbReference type="Proteomes" id="UP001597231">
    <property type="component" value="Unassembled WGS sequence"/>
</dbReference>
<sequence length="98" mass="11283">MMERKCQHKWVIMEDGSLDKFCVRCRRYAKQAQLAMPATVSASVSASQPILRETIEVPFYNGSEHTRMTVYKDDLIKQINKEIGLTIDHFNNSFKSGL</sequence>
<comment type="caution">
    <text evidence="1">The sequence shown here is derived from an EMBL/GenBank/DDBJ whole genome shotgun (WGS) entry which is preliminary data.</text>
</comment>